<proteinExistence type="predicted"/>
<evidence type="ECO:0000256" key="1">
    <source>
        <dbReference type="SAM" id="MobiDB-lite"/>
    </source>
</evidence>
<evidence type="ECO:0000313" key="2">
    <source>
        <dbReference type="EMBL" id="CAJ1941237.1"/>
    </source>
</evidence>
<dbReference type="EMBL" id="CAKOGP040001001">
    <property type="protein sequence ID" value="CAJ1941237.1"/>
    <property type="molecule type" value="Genomic_DNA"/>
</dbReference>
<dbReference type="Proteomes" id="UP001295423">
    <property type="component" value="Unassembled WGS sequence"/>
</dbReference>
<protein>
    <submittedName>
        <fullName evidence="2">Uncharacterized protein</fullName>
    </submittedName>
</protein>
<sequence>MNMTLTDEADLEAKWTYDPGHNVSRQFSSDWGGILVTSGDDNDNEKDDWHGAICVSDDEEEKEFVLTTYTYRDSINGHDSGGSPPPAPNSPTDAGDAAMSPMERARLAMSKKELTKSARSQQKTSLKLKLDTLTFTGPPLDI</sequence>
<keyword evidence="3" id="KW-1185">Reference proteome</keyword>
<gene>
    <name evidence="2" type="ORF">CYCCA115_LOCUS7421</name>
</gene>
<organism evidence="2 3">
    <name type="scientific">Cylindrotheca closterium</name>
    <dbReference type="NCBI Taxonomy" id="2856"/>
    <lineage>
        <taxon>Eukaryota</taxon>
        <taxon>Sar</taxon>
        <taxon>Stramenopiles</taxon>
        <taxon>Ochrophyta</taxon>
        <taxon>Bacillariophyta</taxon>
        <taxon>Bacillariophyceae</taxon>
        <taxon>Bacillariophycidae</taxon>
        <taxon>Bacillariales</taxon>
        <taxon>Bacillariaceae</taxon>
        <taxon>Cylindrotheca</taxon>
    </lineage>
</organism>
<accession>A0AAD2FI95</accession>
<dbReference type="AlphaFoldDB" id="A0AAD2FI95"/>
<name>A0AAD2FI95_9STRA</name>
<evidence type="ECO:0000313" key="3">
    <source>
        <dbReference type="Proteomes" id="UP001295423"/>
    </source>
</evidence>
<reference evidence="2" key="1">
    <citation type="submission" date="2023-08" db="EMBL/GenBank/DDBJ databases">
        <authorList>
            <person name="Audoor S."/>
            <person name="Bilcke G."/>
        </authorList>
    </citation>
    <scope>NUCLEOTIDE SEQUENCE</scope>
</reference>
<comment type="caution">
    <text evidence="2">The sequence shown here is derived from an EMBL/GenBank/DDBJ whole genome shotgun (WGS) entry which is preliminary data.</text>
</comment>
<feature type="region of interest" description="Disordered" evidence="1">
    <location>
        <begin position="73"/>
        <end position="103"/>
    </location>
</feature>